<name>A0AA36GP32_CYLNA</name>
<dbReference type="PROSITE" id="PS01010">
    <property type="entry name" value="CRISP_2"/>
    <property type="match status" value="1"/>
</dbReference>
<organism evidence="4 5">
    <name type="scientific">Cylicocyclus nassatus</name>
    <name type="common">Nematode worm</name>
    <dbReference type="NCBI Taxonomy" id="53992"/>
    <lineage>
        <taxon>Eukaryota</taxon>
        <taxon>Metazoa</taxon>
        <taxon>Ecdysozoa</taxon>
        <taxon>Nematoda</taxon>
        <taxon>Chromadorea</taxon>
        <taxon>Rhabditida</taxon>
        <taxon>Rhabditina</taxon>
        <taxon>Rhabditomorpha</taxon>
        <taxon>Strongyloidea</taxon>
        <taxon>Strongylidae</taxon>
        <taxon>Cylicocyclus</taxon>
    </lineage>
</organism>
<dbReference type="Gene3D" id="3.40.33.10">
    <property type="entry name" value="CAP"/>
    <property type="match status" value="2"/>
</dbReference>
<dbReference type="SMART" id="SM00198">
    <property type="entry name" value="SCP"/>
    <property type="match status" value="1"/>
</dbReference>
<dbReference type="SUPFAM" id="SSF55797">
    <property type="entry name" value="PR-1-like"/>
    <property type="match status" value="2"/>
</dbReference>
<evidence type="ECO:0000313" key="5">
    <source>
        <dbReference type="Proteomes" id="UP001176961"/>
    </source>
</evidence>
<comment type="caution">
    <text evidence="4">The sequence shown here is derived from an EMBL/GenBank/DDBJ whole genome shotgun (WGS) entry which is preliminary data.</text>
</comment>
<feature type="region of interest" description="Disordered" evidence="1">
    <location>
        <begin position="231"/>
        <end position="285"/>
    </location>
</feature>
<dbReference type="PRINTS" id="PR00837">
    <property type="entry name" value="V5TPXLIKE"/>
</dbReference>
<reference evidence="4" key="1">
    <citation type="submission" date="2023-07" db="EMBL/GenBank/DDBJ databases">
        <authorList>
            <consortium name="CYATHOMIX"/>
        </authorList>
    </citation>
    <scope>NUCLEOTIDE SEQUENCE</scope>
    <source>
        <strain evidence="4">N/A</strain>
    </source>
</reference>
<dbReference type="AlphaFoldDB" id="A0AA36GP32"/>
<dbReference type="EMBL" id="CATQJL010000112">
    <property type="protein sequence ID" value="CAJ0595586.1"/>
    <property type="molecule type" value="Genomic_DNA"/>
</dbReference>
<evidence type="ECO:0000256" key="1">
    <source>
        <dbReference type="SAM" id="MobiDB-lite"/>
    </source>
</evidence>
<dbReference type="Pfam" id="PF00188">
    <property type="entry name" value="CAP"/>
    <property type="match status" value="2"/>
</dbReference>
<evidence type="ECO:0000313" key="4">
    <source>
        <dbReference type="EMBL" id="CAJ0595586.1"/>
    </source>
</evidence>
<evidence type="ECO:0000256" key="2">
    <source>
        <dbReference type="SAM" id="SignalP"/>
    </source>
</evidence>
<dbReference type="Proteomes" id="UP001176961">
    <property type="component" value="Unassembled WGS sequence"/>
</dbReference>
<feature type="signal peptide" evidence="2">
    <location>
        <begin position="1"/>
        <end position="23"/>
    </location>
</feature>
<feature type="domain" description="SCP" evidence="3">
    <location>
        <begin position="299"/>
        <end position="464"/>
    </location>
</feature>
<dbReference type="CDD" id="cd05380">
    <property type="entry name" value="CAP_euk"/>
    <property type="match status" value="2"/>
</dbReference>
<dbReference type="PANTHER" id="PTHR10334">
    <property type="entry name" value="CYSTEINE-RICH SECRETORY PROTEIN-RELATED"/>
    <property type="match status" value="1"/>
</dbReference>
<dbReference type="InterPro" id="IPR035940">
    <property type="entry name" value="CAP_sf"/>
</dbReference>
<dbReference type="InterPro" id="IPR014044">
    <property type="entry name" value="CAP_dom"/>
</dbReference>
<sequence>MELLLVVATHLLLLFSSITYTNAEDIECTGFGLPSSSPTKADRGKMLDVFNTVRANIVNEKDPETQYLKKAKNMYKLFWDCGMEKELTDAIDKAKQLTLNNKYAQNYAVFAKSLLASKKPEGYSMMAEALWFSQVVYVGGLDKTQTYTDGLDNFANMVNAKATRVACAYKEDATNTYIEYSCIFNVKPVKGQSIYERGTPCAQDSKCTTYPGSKCDATAKLCEYPGIVVPEPELTPTSETTTTDVTSTSETTTTDVTSTSETTTTDVTSTSETTTTDVTSTSETTTADINSDNGYMTAAGRNKVVKTHNYRRTLLATGQIRNGKNPSNANLPTAAFMSKMEYNMNLEAQAIEHAKGCSLKKSDESTRSGMGENVYVHDTVITDPVQLFDIVAVSWWTQIFQDGINWQLMFSENLRDKQAKKGIDQTAFTQMAWANTNKIGCAVVDCSGKSFVVCRYSPAGNILNQPIYQTGSVCGGCRGTCSPADGLCIMT</sequence>
<gene>
    <name evidence="4" type="ORF">CYNAS_LOCUS7569</name>
</gene>
<evidence type="ECO:0000259" key="3">
    <source>
        <dbReference type="SMART" id="SM00198"/>
    </source>
</evidence>
<keyword evidence="5" id="KW-1185">Reference proteome</keyword>
<feature type="chain" id="PRO_5041233576" description="SCP domain-containing protein" evidence="2">
    <location>
        <begin position="24"/>
        <end position="491"/>
    </location>
</feature>
<dbReference type="InterPro" id="IPR001283">
    <property type="entry name" value="CRISP-related"/>
</dbReference>
<feature type="compositionally biased region" description="Low complexity" evidence="1">
    <location>
        <begin position="237"/>
        <end position="285"/>
    </location>
</feature>
<keyword evidence="2" id="KW-0732">Signal</keyword>
<dbReference type="GO" id="GO:0005576">
    <property type="term" value="C:extracellular region"/>
    <property type="evidence" value="ECO:0007669"/>
    <property type="project" value="InterPro"/>
</dbReference>
<protein>
    <recommendedName>
        <fullName evidence="3">SCP domain-containing protein</fullName>
    </recommendedName>
</protein>
<accession>A0AA36GP32</accession>
<dbReference type="InterPro" id="IPR018244">
    <property type="entry name" value="Allrgn_V5/Tpx1_CS"/>
</dbReference>
<proteinExistence type="predicted"/>